<name>A0ACD3BD17_9AGAR</name>
<gene>
    <name evidence="1" type="ORF">BDN72DRAFT_441479</name>
</gene>
<sequence>MPSKREFDELQVDETPEDYYDCGSGSRSNGASPSKRTRYTARLGLVGEEPDRNISLSPAQDVSPRTPSKKSRWIDHDKGEGLSMCLTAVDTHSRLTARVGLAVGHYTGRPPKRVNPLPQAPHTHEGIPSRVLGSPSQYFKYPPKPLDTPTNPFGRTRRLTLSQSLPPPTRFSQHLPLRFQFVRCPNPDVKGKGKARDVYVDEDEEEGYVLRRRSSLKKKSKNQAVELDIESIPPRNGGVYRICQVPLSYTFVHLRFLIAWLFSPRGWRTRKGDVQMLLEDEMERQKYWFEVKEEIETFSTTYKPGEMKGGKTVNKLSMVSDPSGKEGAGEDVTSIRSSSVDGDEDEEGEDWTWQPEDEFTLHNAWPSGLDLHRGIIYHHDETTEVHITVNSGEVEQRRGRSNSPYVFSARGRVFLPGHILRHNRPKVAKHSRRHKPSRRRSSAIRDEMDVEIQLVEDQSPRSSPSPPGKLHKRGLGRLPKGGMLFWNEEDDHDGHTSDCGDTDVDEDETLEDIEVFPPIGQWNDCEEDFERYFRTCNVNAEFWKTSPESSPLPSPTRYMGSDHQEAIPLVLDLSESRAEHEGLADEDEGPSECVEEDIFSIHDVSASGGQVISSDLFADTFTVFLAVFAHRTGP</sequence>
<reference evidence="1 2" key="1">
    <citation type="journal article" date="2019" name="Nat. Ecol. Evol.">
        <title>Megaphylogeny resolves global patterns of mushroom evolution.</title>
        <authorList>
            <person name="Varga T."/>
            <person name="Krizsan K."/>
            <person name="Foldi C."/>
            <person name="Dima B."/>
            <person name="Sanchez-Garcia M."/>
            <person name="Sanchez-Ramirez S."/>
            <person name="Szollosi G.J."/>
            <person name="Szarkandi J.G."/>
            <person name="Papp V."/>
            <person name="Albert L."/>
            <person name="Andreopoulos W."/>
            <person name="Angelini C."/>
            <person name="Antonin V."/>
            <person name="Barry K.W."/>
            <person name="Bougher N.L."/>
            <person name="Buchanan P."/>
            <person name="Buyck B."/>
            <person name="Bense V."/>
            <person name="Catcheside P."/>
            <person name="Chovatia M."/>
            <person name="Cooper J."/>
            <person name="Damon W."/>
            <person name="Desjardin D."/>
            <person name="Finy P."/>
            <person name="Geml J."/>
            <person name="Haridas S."/>
            <person name="Hughes K."/>
            <person name="Justo A."/>
            <person name="Karasinski D."/>
            <person name="Kautmanova I."/>
            <person name="Kiss B."/>
            <person name="Kocsube S."/>
            <person name="Kotiranta H."/>
            <person name="LaButti K.M."/>
            <person name="Lechner B.E."/>
            <person name="Liimatainen K."/>
            <person name="Lipzen A."/>
            <person name="Lukacs Z."/>
            <person name="Mihaltcheva S."/>
            <person name="Morgado L.N."/>
            <person name="Niskanen T."/>
            <person name="Noordeloos M.E."/>
            <person name="Ohm R.A."/>
            <person name="Ortiz-Santana B."/>
            <person name="Ovrebo C."/>
            <person name="Racz N."/>
            <person name="Riley R."/>
            <person name="Savchenko A."/>
            <person name="Shiryaev A."/>
            <person name="Soop K."/>
            <person name="Spirin V."/>
            <person name="Szebenyi C."/>
            <person name="Tomsovsky M."/>
            <person name="Tulloss R.E."/>
            <person name="Uehling J."/>
            <person name="Grigoriev I.V."/>
            <person name="Vagvolgyi C."/>
            <person name="Papp T."/>
            <person name="Martin F.M."/>
            <person name="Miettinen O."/>
            <person name="Hibbett D.S."/>
            <person name="Nagy L.G."/>
        </authorList>
    </citation>
    <scope>NUCLEOTIDE SEQUENCE [LARGE SCALE GENOMIC DNA]</scope>
    <source>
        <strain evidence="1 2">NL-1719</strain>
    </source>
</reference>
<evidence type="ECO:0000313" key="2">
    <source>
        <dbReference type="Proteomes" id="UP000308600"/>
    </source>
</evidence>
<dbReference type="Proteomes" id="UP000308600">
    <property type="component" value="Unassembled WGS sequence"/>
</dbReference>
<evidence type="ECO:0000313" key="1">
    <source>
        <dbReference type="EMBL" id="TFK75507.1"/>
    </source>
</evidence>
<proteinExistence type="predicted"/>
<accession>A0ACD3BD17</accession>
<organism evidence="1 2">
    <name type="scientific">Pluteus cervinus</name>
    <dbReference type="NCBI Taxonomy" id="181527"/>
    <lineage>
        <taxon>Eukaryota</taxon>
        <taxon>Fungi</taxon>
        <taxon>Dikarya</taxon>
        <taxon>Basidiomycota</taxon>
        <taxon>Agaricomycotina</taxon>
        <taxon>Agaricomycetes</taxon>
        <taxon>Agaricomycetidae</taxon>
        <taxon>Agaricales</taxon>
        <taxon>Pluteineae</taxon>
        <taxon>Pluteaceae</taxon>
        <taxon>Pluteus</taxon>
    </lineage>
</organism>
<dbReference type="EMBL" id="ML208262">
    <property type="protein sequence ID" value="TFK75507.1"/>
    <property type="molecule type" value="Genomic_DNA"/>
</dbReference>
<protein>
    <submittedName>
        <fullName evidence="1">Uncharacterized protein</fullName>
    </submittedName>
</protein>
<keyword evidence="2" id="KW-1185">Reference proteome</keyword>